<dbReference type="AlphaFoldDB" id="A0AAD8EKE9"/>
<evidence type="ECO:0000313" key="1">
    <source>
        <dbReference type="EMBL" id="KAJ9593890.1"/>
    </source>
</evidence>
<evidence type="ECO:0000313" key="2">
    <source>
        <dbReference type="Proteomes" id="UP001233999"/>
    </source>
</evidence>
<feature type="non-terminal residue" evidence="1">
    <location>
        <position position="1"/>
    </location>
</feature>
<dbReference type="Proteomes" id="UP001233999">
    <property type="component" value="Unassembled WGS sequence"/>
</dbReference>
<accession>A0AAD8EKE9</accession>
<organism evidence="1 2">
    <name type="scientific">Diploptera punctata</name>
    <name type="common">Pacific beetle cockroach</name>
    <dbReference type="NCBI Taxonomy" id="6984"/>
    <lineage>
        <taxon>Eukaryota</taxon>
        <taxon>Metazoa</taxon>
        <taxon>Ecdysozoa</taxon>
        <taxon>Arthropoda</taxon>
        <taxon>Hexapoda</taxon>
        <taxon>Insecta</taxon>
        <taxon>Pterygota</taxon>
        <taxon>Neoptera</taxon>
        <taxon>Polyneoptera</taxon>
        <taxon>Dictyoptera</taxon>
        <taxon>Blattodea</taxon>
        <taxon>Blaberoidea</taxon>
        <taxon>Blaberidae</taxon>
        <taxon>Diplopterinae</taxon>
        <taxon>Diploptera</taxon>
    </lineage>
</organism>
<reference evidence="1" key="1">
    <citation type="journal article" date="2023" name="IScience">
        <title>Live-bearing cockroach genome reveals convergent evolutionary mechanisms linked to viviparity in insects and beyond.</title>
        <authorList>
            <person name="Fouks B."/>
            <person name="Harrison M.C."/>
            <person name="Mikhailova A.A."/>
            <person name="Marchal E."/>
            <person name="English S."/>
            <person name="Carruthers M."/>
            <person name="Jennings E.C."/>
            <person name="Chiamaka E.L."/>
            <person name="Frigard R.A."/>
            <person name="Pippel M."/>
            <person name="Attardo G.M."/>
            <person name="Benoit J.B."/>
            <person name="Bornberg-Bauer E."/>
            <person name="Tobe S.S."/>
        </authorList>
    </citation>
    <scope>NUCLEOTIDE SEQUENCE</scope>
    <source>
        <strain evidence="1">Stay&amp;Tobe</strain>
    </source>
</reference>
<keyword evidence="2" id="KW-1185">Reference proteome</keyword>
<name>A0AAD8EKE9_DIPPU</name>
<comment type="caution">
    <text evidence="1">The sequence shown here is derived from an EMBL/GenBank/DDBJ whole genome shotgun (WGS) entry which is preliminary data.</text>
</comment>
<gene>
    <name evidence="1" type="ORF">L9F63_014685</name>
</gene>
<protein>
    <submittedName>
        <fullName evidence="1">Uncharacterized protein</fullName>
    </submittedName>
</protein>
<sequence>MRVLFMSFATLFLMFGGILFSLEWRSVFQDFFLHNICRVRKVSWHYYSKSNTGRAEYLMFDGVKNCIRRCFVIVMDVSLFNVVRQGLNVTGSERHIVLLDGGLFYTGKYEIT</sequence>
<dbReference type="EMBL" id="JASPKZ010003089">
    <property type="protein sequence ID" value="KAJ9593890.1"/>
    <property type="molecule type" value="Genomic_DNA"/>
</dbReference>
<proteinExistence type="predicted"/>
<reference evidence="1" key="2">
    <citation type="submission" date="2023-05" db="EMBL/GenBank/DDBJ databases">
        <authorList>
            <person name="Fouks B."/>
        </authorList>
    </citation>
    <scope>NUCLEOTIDE SEQUENCE</scope>
    <source>
        <strain evidence="1">Stay&amp;Tobe</strain>
        <tissue evidence="1">Testes</tissue>
    </source>
</reference>